<sequence length="274" mass="30413">MTAYNSYLRTDVLHTLQEPVTDEEGERSFLAVCQVQELYFCLIGTELRFAAQHLRKGETPAAAAALRRAADHFLGLNASWKSLEWMTVGDFLPIKNGLGAAHGKSSSLQSWKYRDLVFLLGIRPHELADPVASMPDQHSALLATLGEPSVYDDVVALLARRGLSIPDAVLRRDPSTQHEPHPDVARAWTTVFYGGDPALADLRFCGEALMRIAEGYAEYKHLHLVATRRTFGHRPGYYGTSGLGWLAETVAEVPFPELWSLDPETARVENPCRT</sequence>
<dbReference type="EMBL" id="CP142149">
    <property type="protein sequence ID" value="WSE32445.1"/>
    <property type="molecule type" value="Genomic_DNA"/>
</dbReference>
<evidence type="ECO:0000313" key="2">
    <source>
        <dbReference type="Proteomes" id="UP001330812"/>
    </source>
</evidence>
<gene>
    <name evidence="1" type="ORF">VSH64_10050</name>
</gene>
<protein>
    <submittedName>
        <fullName evidence="1">Tryptophan 2,3-dioxygenase family protein</fullName>
    </submittedName>
</protein>
<reference evidence="1 2" key="1">
    <citation type="journal article" date="2015" name="Int. J. Syst. Evol. Microbiol.">
        <title>Amycolatopsis rhabdoformis sp. nov., an actinomycete isolated from a tropical forest soil.</title>
        <authorList>
            <person name="Souza W.R."/>
            <person name="Silva R.E."/>
            <person name="Goodfellow M."/>
            <person name="Busarakam K."/>
            <person name="Figueiro F.S."/>
            <person name="Ferreira D."/>
            <person name="Rodrigues-Filho E."/>
            <person name="Moraes L.A.B."/>
            <person name="Zucchi T.D."/>
        </authorList>
    </citation>
    <scope>NUCLEOTIDE SEQUENCE [LARGE SCALE GENOMIC DNA]</scope>
    <source>
        <strain evidence="1 2">NCIMB 14900</strain>
    </source>
</reference>
<dbReference type="Pfam" id="PF03301">
    <property type="entry name" value="Trp_dioxygenase"/>
    <property type="match status" value="2"/>
</dbReference>
<dbReference type="SUPFAM" id="SSF140959">
    <property type="entry name" value="Indolic compounds 2,3-dioxygenase-like"/>
    <property type="match status" value="1"/>
</dbReference>
<dbReference type="Proteomes" id="UP001330812">
    <property type="component" value="Chromosome"/>
</dbReference>
<keyword evidence="2" id="KW-1185">Reference proteome</keyword>
<dbReference type="PANTHER" id="PTHR10138:SF0">
    <property type="entry name" value="TRYPTOPHAN 2,3-DIOXYGENASE"/>
    <property type="match status" value="1"/>
</dbReference>
<proteinExistence type="predicted"/>
<dbReference type="Gene3D" id="1.20.58.480">
    <property type="match status" value="1"/>
</dbReference>
<name>A0ABZ1IDA1_9PSEU</name>
<dbReference type="PANTHER" id="PTHR10138">
    <property type="entry name" value="TRYPTOPHAN 2,3-DIOXYGENASE"/>
    <property type="match status" value="1"/>
</dbReference>
<evidence type="ECO:0000313" key="1">
    <source>
        <dbReference type="EMBL" id="WSE32445.1"/>
    </source>
</evidence>
<dbReference type="InterPro" id="IPR004981">
    <property type="entry name" value="Trp_2_3_dOase"/>
</dbReference>
<dbReference type="RefSeq" id="WP_326835252.1">
    <property type="nucleotide sequence ID" value="NZ_CP142149.1"/>
</dbReference>
<accession>A0ABZ1IDA1</accession>
<dbReference type="InterPro" id="IPR037217">
    <property type="entry name" value="Trp/Indoleamine_2_3_dOase-like"/>
</dbReference>
<organism evidence="1 2">
    <name type="scientific">Amycolatopsis rhabdoformis</name>
    <dbReference type="NCBI Taxonomy" id="1448059"/>
    <lineage>
        <taxon>Bacteria</taxon>
        <taxon>Bacillati</taxon>
        <taxon>Actinomycetota</taxon>
        <taxon>Actinomycetes</taxon>
        <taxon>Pseudonocardiales</taxon>
        <taxon>Pseudonocardiaceae</taxon>
        <taxon>Amycolatopsis</taxon>
    </lineage>
</organism>